<dbReference type="AlphaFoldDB" id="A0A7R9CJX6"/>
<protein>
    <submittedName>
        <fullName evidence="1">Uncharacterized protein</fullName>
    </submittedName>
</protein>
<proteinExistence type="predicted"/>
<evidence type="ECO:0000313" key="1">
    <source>
        <dbReference type="EMBL" id="CAD7396119.1"/>
    </source>
</evidence>
<accession>A0A7R9CJX6</accession>
<organism evidence="1">
    <name type="scientific">Timema cristinae</name>
    <name type="common">Walking stick</name>
    <dbReference type="NCBI Taxonomy" id="61476"/>
    <lineage>
        <taxon>Eukaryota</taxon>
        <taxon>Metazoa</taxon>
        <taxon>Ecdysozoa</taxon>
        <taxon>Arthropoda</taxon>
        <taxon>Hexapoda</taxon>
        <taxon>Insecta</taxon>
        <taxon>Pterygota</taxon>
        <taxon>Neoptera</taxon>
        <taxon>Polyneoptera</taxon>
        <taxon>Phasmatodea</taxon>
        <taxon>Timematodea</taxon>
        <taxon>Timematoidea</taxon>
        <taxon>Timematidae</taxon>
        <taxon>Timema</taxon>
    </lineage>
</organism>
<gene>
    <name evidence="1" type="ORF">TCEB3V08_LOCUS3471</name>
</gene>
<name>A0A7R9CJX6_TIMCR</name>
<dbReference type="EMBL" id="OC317323">
    <property type="protein sequence ID" value="CAD7396119.1"/>
    <property type="molecule type" value="Genomic_DNA"/>
</dbReference>
<reference evidence="1" key="1">
    <citation type="submission" date="2020-11" db="EMBL/GenBank/DDBJ databases">
        <authorList>
            <person name="Tran Van P."/>
        </authorList>
    </citation>
    <scope>NUCLEOTIDE SEQUENCE</scope>
</reference>
<sequence>MHATSASSPRSVTPPGFRHLSVAISYQVSSFEGRKKMILSTTSLLEWEEPISWDSVHCRGVCVPPAWDSVPLHPHQVRKEVSQLCYNAFIN</sequence>